<reference evidence="2 3" key="1">
    <citation type="submission" date="2015-10" db="EMBL/GenBank/DDBJ databases">
        <title>Draft genome sequence of Streptomyces griseoruber DSM 40281, type strain for the species Streptomyces griseoruber.</title>
        <authorList>
            <person name="Ruckert C."/>
            <person name="Winkler A."/>
            <person name="Kalinowski J."/>
            <person name="Kampfer P."/>
            <person name="Glaeser S."/>
        </authorList>
    </citation>
    <scope>NUCLEOTIDE SEQUENCE [LARGE SCALE GENOMIC DNA]</scope>
    <source>
        <strain evidence="2 3">DSM 40281</strain>
    </source>
</reference>
<dbReference type="EMBL" id="LMWW01000066">
    <property type="protein sequence ID" value="KUN76443.1"/>
    <property type="molecule type" value="Genomic_DNA"/>
</dbReference>
<comment type="caution">
    <text evidence="2">The sequence shown here is derived from an EMBL/GenBank/DDBJ whole genome shotgun (WGS) entry which is preliminary data.</text>
</comment>
<organism evidence="2 3">
    <name type="scientific">Streptomyces griseoruber</name>
    <dbReference type="NCBI Taxonomy" id="1943"/>
    <lineage>
        <taxon>Bacteria</taxon>
        <taxon>Bacillati</taxon>
        <taxon>Actinomycetota</taxon>
        <taxon>Actinomycetes</taxon>
        <taxon>Kitasatosporales</taxon>
        <taxon>Streptomycetaceae</taxon>
        <taxon>Streptomyces</taxon>
    </lineage>
</organism>
<evidence type="ECO:0000313" key="3">
    <source>
        <dbReference type="Proteomes" id="UP000052982"/>
    </source>
</evidence>
<dbReference type="GO" id="GO:0003677">
    <property type="term" value="F:DNA binding"/>
    <property type="evidence" value="ECO:0007669"/>
    <property type="project" value="InterPro"/>
</dbReference>
<dbReference type="SUPFAM" id="SSF46894">
    <property type="entry name" value="C-terminal effector domain of the bipartite response regulators"/>
    <property type="match status" value="1"/>
</dbReference>
<dbReference type="SMART" id="SM00421">
    <property type="entry name" value="HTH_LUXR"/>
    <property type="match status" value="1"/>
</dbReference>
<dbReference type="PANTHER" id="PTHR34293:SF1">
    <property type="entry name" value="HTH-TYPE TRANSCRIPTIONAL REGULATOR TRMBL2"/>
    <property type="match status" value="1"/>
</dbReference>
<dbReference type="Proteomes" id="UP000052982">
    <property type="component" value="Unassembled WGS sequence"/>
</dbReference>
<proteinExistence type="predicted"/>
<accession>A0A101SMA4</accession>
<dbReference type="Gene3D" id="1.10.10.10">
    <property type="entry name" value="Winged helix-like DNA-binding domain superfamily/Winged helix DNA-binding domain"/>
    <property type="match status" value="2"/>
</dbReference>
<dbReference type="InterPro" id="IPR051797">
    <property type="entry name" value="TrmB-like"/>
</dbReference>
<feature type="domain" description="HTH luxR-type" evidence="1">
    <location>
        <begin position="273"/>
        <end position="332"/>
    </location>
</feature>
<name>A0A101SMA4_9ACTN</name>
<dbReference type="InterPro" id="IPR036388">
    <property type="entry name" value="WH-like_DNA-bd_sf"/>
</dbReference>
<dbReference type="STRING" id="1943.AQJ64_38495"/>
<protein>
    <submittedName>
        <fullName evidence="2">LuxR family transcriptional regulator</fullName>
    </submittedName>
</protein>
<sequence>MVIPEQNRAIDPPVRLSDREVALYRWVAANGRMDPERAARELGLSRAEAEGAVVSLTGLGLLKADLDDPARLRPVDPDLVAAVVTISMESAIRTQQTELHRVRDQFADLRGHYRDSLSRGSVDLEVIPGVEEVRAALNRAAEECAEEMLTSQPGGNRVPAVLQEALARDTAMLSRGVRMRTLYHHTARFNGPSQAYVATVSALGAEYRTAHELFGRLIVFDRKVAFIPERGGTWGAVVIREPSVVHYLCEVFEQAWTQAAPFSDAAADGLELVAKDIHRTIVRLLAAGLKDESIARRIGMSLRTARKHIADIMETLGAESRFQAGVLAAQQGLLDDTPEAGSGTGPAD</sequence>
<dbReference type="GO" id="GO:0006355">
    <property type="term" value="P:regulation of DNA-templated transcription"/>
    <property type="evidence" value="ECO:0007669"/>
    <property type="project" value="InterPro"/>
</dbReference>
<dbReference type="Pfam" id="PF00196">
    <property type="entry name" value="GerE"/>
    <property type="match status" value="1"/>
</dbReference>
<dbReference type="PROSITE" id="PS50043">
    <property type="entry name" value="HTH_LUXR_2"/>
    <property type="match status" value="1"/>
</dbReference>
<dbReference type="OrthoDB" id="4307453at2"/>
<evidence type="ECO:0000259" key="1">
    <source>
        <dbReference type="PROSITE" id="PS50043"/>
    </source>
</evidence>
<dbReference type="InterPro" id="IPR016032">
    <property type="entry name" value="Sig_transdc_resp-reg_C-effctor"/>
</dbReference>
<keyword evidence="3" id="KW-1185">Reference proteome</keyword>
<dbReference type="AlphaFoldDB" id="A0A101SMA4"/>
<gene>
    <name evidence="2" type="ORF">AQJ64_38495</name>
</gene>
<dbReference type="PANTHER" id="PTHR34293">
    <property type="entry name" value="HTH-TYPE TRANSCRIPTIONAL REGULATOR TRMBL2"/>
    <property type="match status" value="1"/>
</dbReference>
<dbReference type="InterPro" id="IPR000792">
    <property type="entry name" value="Tscrpt_reg_LuxR_C"/>
</dbReference>
<dbReference type="CDD" id="cd06170">
    <property type="entry name" value="LuxR_C_like"/>
    <property type="match status" value="1"/>
</dbReference>
<evidence type="ECO:0000313" key="2">
    <source>
        <dbReference type="EMBL" id="KUN76443.1"/>
    </source>
</evidence>